<feature type="domain" description="SAM-dependent methyltransferase TRM5/TYW2-type" evidence="11">
    <location>
        <begin position="64"/>
        <end position="296"/>
    </location>
</feature>
<comment type="similarity">
    <text evidence="1">Belongs to the class I-like SAM-binding methyltransferase superfamily. TRM5/TYW2 family.</text>
</comment>
<evidence type="ECO:0000313" key="13">
    <source>
        <dbReference type="Proteomes" id="UP000001312"/>
    </source>
</evidence>
<dbReference type="HAMAP" id="MF_03152">
    <property type="entry name" value="TRM5"/>
    <property type="match status" value="1"/>
</dbReference>
<accession>A7E8T6</accession>
<comment type="similarity">
    <text evidence="10">Belongs to the TRM5 / TYW2 family.</text>
</comment>
<keyword evidence="4 10" id="KW-0808">Transferase</keyword>
<gene>
    <name evidence="10" type="primary">TRM5</name>
    <name evidence="12" type="ORF">SS1G_01714</name>
</gene>
<protein>
    <recommendedName>
        <fullName evidence="10">tRNA (guanine(37)-N1)-methyltransferase</fullName>
        <ecNumber evidence="10">2.1.1.228</ecNumber>
    </recommendedName>
    <alternativeName>
        <fullName evidence="10">M1G-methyltransferase</fullName>
    </alternativeName>
    <alternativeName>
        <fullName evidence="10">tRNA [GM37] methyltransferase</fullName>
    </alternativeName>
    <alternativeName>
        <fullName evidence="10">tRNA methyltransferase 5</fullName>
    </alternativeName>
</protein>
<dbReference type="InterPro" id="IPR030382">
    <property type="entry name" value="MeTrfase_TRM5/TYW2"/>
</dbReference>
<keyword evidence="7 10" id="KW-0496">Mitochondrion</keyword>
<dbReference type="eggNOG" id="KOG2078">
    <property type="taxonomic scope" value="Eukaryota"/>
</dbReference>
<dbReference type="PANTHER" id="PTHR23245:SF36">
    <property type="entry name" value="TRNA (GUANINE(37)-N1)-METHYLTRANSFERASE"/>
    <property type="match status" value="1"/>
</dbReference>
<dbReference type="PANTHER" id="PTHR23245">
    <property type="entry name" value="TRNA METHYLTRANSFERASE"/>
    <property type="match status" value="1"/>
</dbReference>
<dbReference type="Proteomes" id="UP000001312">
    <property type="component" value="Unassembled WGS sequence"/>
</dbReference>
<dbReference type="GO" id="GO:0005634">
    <property type="term" value="C:nucleus"/>
    <property type="evidence" value="ECO:0007669"/>
    <property type="project" value="UniProtKB-SubCell"/>
</dbReference>
<dbReference type="Gene3D" id="3.30.300.110">
    <property type="entry name" value="Met-10+ protein-like domains"/>
    <property type="match status" value="1"/>
</dbReference>
<dbReference type="FunFam" id="3.30.300.110:FF:000001">
    <property type="entry name" value="tRNA (guanine(37)-N1)-methyltransferase"/>
    <property type="match status" value="1"/>
</dbReference>
<dbReference type="HOGENOM" id="CLU_022610_2_2_1"/>
<dbReference type="InterPro" id="IPR025792">
    <property type="entry name" value="tRNA_Gua_MeTrfase_euk"/>
</dbReference>
<keyword evidence="3 10" id="KW-0489">Methyltransferase</keyword>
<keyword evidence="2 10" id="KW-0963">Cytoplasm</keyword>
<dbReference type="Gene3D" id="3.40.50.150">
    <property type="entry name" value="Vaccinia Virus protein VP39"/>
    <property type="match status" value="2"/>
</dbReference>
<proteinExistence type="inferred from homology"/>
<dbReference type="AlphaFoldDB" id="A7E8T6"/>
<evidence type="ECO:0000313" key="12">
    <source>
        <dbReference type="EMBL" id="EDN96788.1"/>
    </source>
</evidence>
<dbReference type="Pfam" id="PF25133">
    <property type="entry name" value="TYW2_N_2"/>
    <property type="match status" value="1"/>
</dbReference>
<dbReference type="EC" id="2.1.1.228" evidence="10"/>
<dbReference type="STRING" id="665079.A7E8T6"/>
<dbReference type="RefSeq" id="XP_001597520.1">
    <property type="nucleotide sequence ID" value="XM_001597470.1"/>
</dbReference>
<evidence type="ECO:0000256" key="8">
    <source>
        <dbReference type="ARBA" id="ARBA00023242"/>
    </source>
</evidence>
<evidence type="ECO:0000256" key="1">
    <source>
        <dbReference type="ARBA" id="ARBA00009775"/>
    </source>
</evidence>
<keyword evidence="8 10" id="KW-0539">Nucleus</keyword>
<keyword evidence="5 10" id="KW-0949">S-adenosyl-L-methionine</keyword>
<feature type="binding site" evidence="10">
    <location>
        <position position="155"/>
    </location>
    <ligand>
        <name>S-adenosyl-L-methionine</name>
        <dbReference type="ChEBI" id="CHEBI:59789"/>
    </ligand>
</feature>
<dbReference type="GO" id="GO:0070901">
    <property type="term" value="P:mitochondrial tRNA methylation"/>
    <property type="evidence" value="ECO:0000318"/>
    <property type="project" value="GO_Central"/>
</dbReference>
<comment type="subunit">
    <text evidence="10">Monomer.</text>
</comment>
<dbReference type="EMBL" id="CH476622">
    <property type="protein sequence ID" value="EDN96788.1"/>
    <property type="molecule type" value="Genomic_DNA"/>
</dbReference>
<evidence type="ECO:0000256" key="10">
    <source>
        <dbReference type="HAMAP-Rule" id="MF_03152"/>
    </source>
</evidence>
<dbReference type="InterPro" id="IPR029063">
    <property type="entry name" value="SAM-dependent_MTases_sf"/>
</dbReference>
<keyword evidence="6 10" id="KW-0819">tRNA processing</keyword>
<evidence type="ECO:0000256" key="5">
    <source>
        <dbReference type="ARBA" id="ARBA00022691"/>
    </source>
</evidence>
<dbReference type="GO" id="GO:0052906">
    <property type="term" value="F:tRNA (guanine(37)-N1)-methyltransferase activity"/>
    <property type="evidence" value="ECO:0007669"/>
    <property type="project" value="UniProtKB-UniRule"/>
</dbReference>
<reference evidence="13" key="1">
    <citation type="journal article" date="2011" name="PLoS Genet.">
        <title>Genomic analysis of the necrotrophic fungal pathogens Sclerotinia sclerotiorum and Botrytis cinerea.</title>
        <authorList>
            <person name="Amselem J."/>
            <person name="Cuomo C.A."/>
            <person name="van Kan J.A."/>
            <person name="Viaud M."/>
            <person name="Benito E.P."/>
            <person name="Couloux A."/>
            <person name="Coutinho P.M."/>
            <person name="de Vries R.P."/>
            <person name="Dyer P.S."/>
            <person name="Fillinger S."/>
            <person name="Fournier E."/>
            <person name="Gout L."/>
            <person name="Hahn M."/>
            <person name="Kohn L."/>
            <person name="Lapalu N."/>
            <person name="Plummer K.M."/>
            <person name="Pradier J.M."/>
            <person name="Quevillon E."/>
            <person name="Sharon A."/>
            <person name="Simon A."/>
            <person name="ten Have A."/>
            <person name="Tudzynski B."/>
            <person name="Tudzynski P."/>
            <person name="Wincker P."/>
            <person name="Andrew M."/>
            <person name="Anthouard V."/>
            <person name="Beever R.E."/>
            <person name="Beffa R."/>
            <person name="Benoit I."/>
            <person name="Bouzid O."/>
            <person name="Brault B."/>
            <person name="Chen Z."/>
            <person name="Choquer M."/>
            <person name="Collemare J."/>
            <person name="Cotton P."/>
            <person name="Danchin E.G."/>
            <person name="Da Silva C."/>
            <person name="Gautier A."/>
            <person name="Giraud C."/>
            <person name="Giraud T."/>
            <person name="Gonzalez C."/>
            <person name="Grossetete S."/>
            <person name="Guldener U."/>
            <person name="Henrissat B."/>
            <person name="Howlett B.J."/>
            <person name="Kodira C."/>
            <person name="Kretschmer M."/>
            <person name="Lappartient A."/>
            <person name="Leroch M."/>
            <person name="Levis C."/>
            <person name="Mauceli E."/>
            <person name="Neuveglise C."/>
            <person name="Oeser B."/>
            <person name="Pearson M."/>
            <person name="Poulain J."/>
            <person name="Poussereau N."/>
            <person name="Quesneville H."/>
            <person name="Rascle C."/>
            <person name="Schumacher J."/>
            <person name="Segurens B."/>
            <person name="Sexton A."/>
            <person name="Silva E."/>
            <person name="Sirven C."/>
            <person name="Soanes D.M."/>
            <person name="Talbot N.J."/>
            <person name="Templeton M."/>
            <person name="Yandava C."/>
            <person name="Yarden O."/>
            <person name="Zeng Q."/>
            <person name="Rollins J.A."/>
            <person name="Lebrun M.H."/>
            <person name="Dickman M."/>
        </authorList>
    </citation>
    <scope>NUCLEOTIDE SEQUENCE [LARGE SCALE GENOMIC DNA]</scope>
    <source>
        <strain evidence="13">ATCC 18683 / 1980 / Ss-1</strain>
    </source>
</reference>
<dbReference type="InterPro" id="IPR056743">
    <property type="entry name" value="TRM5-TYW2-like_MTfase"/>
</dbReference>
<dbReference type="FunCoup" id="A7E8T6">
    <property type="interactions" value="1040"/>
</dbReference>
<evidence type="ECO:0000256" key="6">
    <source>
        <dbReference type="ARBA" id="ARBA00022694"/>
    </source>
</evidence>
<dbReference type="Pfam" id="PF02475">
    <property type="entry name" value="TRM5-TYW2_MTfase"/>
    <property type="match status" value="1"/>
</dbReference>
<dbReference type="GO" id="GO:0008175">
    <property type="term" value="F:tRNA methyltransferase activity"/>
    <property type="evidence" value="ECO:0000318"/>
    <property type="project" value="GO_Central"/>
</dbReference>
<name>A7E8T6_SCLS1</name>
<dbReference type="GeneID" id="5493385"/>
<dbReference type="SUPFAM" id="SSF53335">
    <property type="entry name" value="S-adenosyl-L-methionine-dependent methyltransferases"/>
    <property type="match status" value="1"/>
</dbReference>
<dbReference type="OMA" id="WVRTVAP"/>
<dbReference type="InParanoid" id="A7E8T6"/>
<dbReference type="KEGG" id="ssl:SS1G_01714"/>
<evidence type="ECO:0000256" key="2">
    <source>
        <dbReference type="ARBA" id="ARBA00022490"/>
    </source>
</evidence>
<evidence type="ECO:0000256" key="4">
    <source>
        <dbReference type="ARBA" id="ARBA00022679"/>
    </source>
</evidence>
<sequence>MEKHMLIYLADPTTWSPILQEAVKAQDLGVIPFDLTLNYDHWNYIDIMKSILPEDAQGEIPVGFAIVGHVAHLNLHDEYLPYKNLVASVLMDKNPTIRTVINKIDDVGTVSEYRTFSYEVLAGDDNMNVEIREGDCTFRFDYSKVYWNSRLQTEHKRLVDLFEPGDVVCDVMAGVGPFALPAGKKGVFVWANDLNPDSYKAMKDAVVRNKVENFVRTFNEDLPMVHVHCFAPKNEDNEAANIEICERVSEKLGVKIVQGDEHETKVWDVRDVAPKKRMFCVSFRIPAEVAFGQRKG</sequence>
<dbReference type="GO" id="GO:0005759">
    <property type="term" value="C:mitochondrial matrix"/>
    <property type="evidence" value="ECO:0000318"/>
    <property type="project" value="GO_Central"/>
</dbReference>
<dbReference type="PROSITE" id="PS51684">
    <property type="entry name" value="SAM_MT_TRM5_TYW2"/>
    <property type="match status" value="1"/>
</dbReference>
<comment type="catalytic activity">
    <reaction evidence="9 10">
        <text>guanosine(37) in tRNA + S-adenosyl-L-methionine = N(1)-methylguanosine(37) in tRNA + S-adenosyl-L-homocysteine + H(+)</text>
        <dbReference type="Rhea" id="RHEA:36899"/>
        <dbReference type="Rhea" id="RHEA-COMP:10145"/>
        <dbReference type="Rhea" id="RHEA-COMP:10147"/>
        <dbReference type="ChEBI" id="CHEBI:15378"/>
        <dbReference type="ChEBI" id="CHEBI:57856"/>
        <dbReference type="ChEBI" id="CHEBI:59789"/>
        <dbReference type="ChEBI" id="CHEBI:73542"/>
        <dbReference type="ChEBI" id="CHEBI:74269"/>
        <dbReference type="EC" id="2.1.1.228"/>
    </reaction>
</comment>
<evidence type="ECO:0000256" key="9">
    <source>
        <dbReference type="ARBA" id="ARBA00047783"/>
    </source>
</evidence>
<keyword evidence="13" id="KW-1185">Reference proteome</keyword>
<feature type="binding site" evidence="10">
    <location>
        <begin position="193"/>
        <end position="194"/>
    </location>
    <ligand>
        <name>S-adenosyl-L-methionine</name>
        <dbReference type="ChEBI" id="CHEBI:59789"/>
    </ligand>
</feature>
<evidence type="ECO:0000256" key="3">
    <source>
        <dbReference type="ARBA" id="ARBA00022603"/>
    </source>
</evidence>
<dbReference type="InterPro" id="IPR056744">
    <property type="entry name" value="TRM5/TYW2-like_N"/>
</dbReference>
<comment type="function">
    <text evidence="10">Specifically methylates the N1 position of guanosine-37 in various cytoplasmic and mitochondrial tRNAs. Methylation is not dependent on the nature of the nucleoside 5' of the target nucleoside. This is the first step in the biosynthesis of wybutosine (yW), a modified base adjacent to the anticodon of tRNAs and required for accurate decoding.</text>
</comment>
<comment type="subcellular location">
    <subcellularLocation>
        <location evidence="10">Mitochondrion matrix</location>
    </subcellularLocation>
    <subcellularLocation>
        <location evidence="10">Nucleus</location>
    </subcellularLocation>
    <subcellularLocation>
        <location evidence="10">Cytoplasm</location>
    </subcellularLocation>
    <text evidence="10">Predominantly in the mitochondria and in the nucleus.</text>
</comment>
<evidence type="ECO:0000256" key="7">
    <source>
        <dbReference type="ARBA" id="ARBA00023128"/>
    </source>
</evidence>
<comment type="caution">
    <text evidence="10">Lacks conserved residue(s) required for the propagation of feature annotation.</text>
</comment>
<dbReference type="GO" id="GO:0005737">
    <property type="term" value="C:cytoplasm"/>
    <property type="evidence" value="ECO:0000318"/>
    <property type="project" value="GO_Central"/>
</dbReference>
<dbReference type="GO" id="GO:0002939">
    <property type="term" value="P:tRNA N1-guanine methylation"/>
    <property type="evidence" value="ECO:0000318"/>
    <property type="project" value="GO_Central"/>
</dbReference>
<evidence type="ECO:0000259" key="11">
    <source>
        <dbReference type="PROSITE" id="PS51684"/>
    </source>
</evidence>
<organism evidence="12 13">
    <name type="scientific">Sclerotinia sclerotiorum (strain ATCC 18683 / 1980 / Ss-1)</name>
    <name type="common">White mold</name>
    <name type="synonym">Whetzelinia sclerotiorum</name>
    <dbReference type="NCBI Taxonomy" id="665079"/>
    <lineage>
        <taxon>Eukaryota</taxon>
        <taxon>Fungi</taxon>
        <taxon>Dikarya</taxon>
        <taxon>Ascomycota</taxon>
        <taxon>Pezizomycotina</taxon>
        <taxon>Leotiomycetes</taxon>
        <taxon>Helotiales</taxon>
        <taxon>Sclerotiniaceae</taxon>
        <taxon>Sclerotinia</taxon>
    </lineage>
</organism>